<dbReference type="InterPro" id="IPR002716">
    <property type="entry name" value="PIN_dom"/>
</dbReference>
<dbReference type="CDD" id="cd09872">
    <property type="entry name" value="PIN_Sll0205-like"/>
    <property type="match status" value="1"/>
</dbReference>
<dbReference type="AlphaFoldDB" id="A0A455UF34"/>
<feature type="domain" description="PIN" evidence="1">
    <location>
        <begin position="4"/>
        <end position="119"/>
    </location>
</feature>
<proteinExistence type="predicted"/>
<gene>
    <name evidence="2" type="ORF">HSBAA_30500</name>
</gene>
<dbReference type="PANTHER" id="PTHR36173">
    <property type="entry name" value="RIBONUCLEASE VAPC16-RELATED"/>
    <property type="match status" value="1"/>
</dbReference>
<dbReference type="Gene3D" id="3.40.50.1010">
    <property type="entry name" value="5'-nuclease"/>
    <property type="match status" value="1"/>
</dbReference>
<dbReference type="InterPro" id="IPR052919">
    <property type="entry name" value="TA_system_RNase"/>
</dbReference>
<evidence type="ECO:0000313" key="3">
    <source>
        <dbReference type="Proteomes" id="UP000320231"/>
    </source>
</evidence>
<dbReference type="InterPro" id="IPR029060">
    <property type="entry name" value="PIN-like_dom_sf"/>
</dbReference>
<protein>
    <submittedName>
        <fullName evidence="2">Twitching motility protein PilT</fullName>
    </submittedName>
</protein>
<dbReference type="EMBL" id="AP019514">
    <property type="protein sequence ID" value="BBI61744.1"/>
    <property type="molecule type" value="Genomic_DNA"/>
</dbReference>
<evidence type="ECO:0000259" key="1">
    <source>
        <dbReference type="Pfam" id="PF01850"/>
    </source>
</evidence>
<dbReference type="InterPro" id="IPR041705">
    <property type="entry name" value="PIN_Sll0205"/>
</dbReference>
<organism evidence="2 3">
    <name type="scientific">Vreelandella sulfidaeris</name>
    <dbReference type="NCBI Taxonomy" id="115553"/>
    <lineage>
        <taxon>Bacteria</taxon>
        <taxon>Pseudomonadati</taxon>
        <taxon>Pseudomonadota</taxon>
        <taxon>Gammaproteobacteria</taxon>
        <taxon>Oceanospirillales</taxon>
        <taxon>Halomonadaceae</taxon>
        <taxon>Vreelandella</taxon>
    </lineage>
</organism>
<accession>A0A455UF34</accession>
<dbReference type="KEGG" id="hsr:HSBAA_30500"/>
<evidence type="ECO:0000313" key="2">
    <source>
        <dbReference type="EMBL" id="BBI61744.1"/>
    </source>
</evidence>
<dbReference type="Pfam" id="PF01850">
    <property type="entry name" value="PIN"/>
    <property type="match status" value="1"/>
</dbReference>
<reference evidence="2 3" key="1">
    <citation type="journal article" date="2019" name="Microbiol. Resour. Announc.">
        <title>Complete Genome Sequence of Halomonas sulfidaeris Strain Esulfide1 Isolated from a Metal Sulfide Rock at a Depth of 2,200 Meters, Obtained Using Nanopore Sequencing.</title>
        <authorList>
            <person name="Saito M."/>
            <person name="Nishigata A."/>
            <person name="Galipon J."/>
            <person name="Arakawa K."/>
        </authorList>
    </citation>
    <scope>NUCLEOTIDE SEQUENCE [LARGE SCALE GENOMIC DNA]</scope>
    <source>
        <strain evidence="2 3">ATCC BAA-803</strain>
    </source>
</reference>
<sequence length="131" mass="14655">MRLLLDTNIIIWLLAGDERINSKVSMTLDDAEEVRYSAVSLWEIAIKSGNGKLRINASGVMKNLEGTFIKTMPILPQHTLPVQNMPKHHADPFDRLLIAQATVEGMTLLTGDRALKRYDSTGRVVRLISDL</sequence>
<dbReference type="PANTHER" id="PTHR36173:SF2">
    <property type="entry name" value="RIBONUCLEASE VAPC16"/>
    <property type="match status" value="1"/>
</dbReference>
<dbReference type="SUPFAM" id="SSF88723">
    <property type="entry name" value="PIN domain-like"/>
    <property type="match status" value="1"/>
</dbReference>
<dbReference type="Proteomes" id="UP000320231">
    <property type="component" value="Chromosome"/>
</dbReference>
<name>A0A455UF34_9GAMM</name>